<evidence type="ECO:0000256" key="4">
    <source>
        <dbReference type="SAM" id="MobiDB-lite"/>
    </source>
</evidence>
<dbReference type="Gene3D" id="3.30.420.40">
    <property type="match status" value="2"/>
</dbReference>
<dbReference type="Pfam" id="PF00370">
    <property type="entry name" value="FGGY_N"/>
    <property type="match status" value="1"/>
</dbReference>
<dbReference type="EMBL" id="JBHSDS010000017">
    <property type="protein sequence ID" value="MFC4360412.1"/>
    <property type="molecule type" value="Genomic_DNA"/>
</dbReference>
<dbReference type="Proteomes" id="UP001595921">
    <property type="component" value="Unassembled WGS sequence"/>
</dbReference>
<evidence type="ECO:0000256" key="1">
    <source>
        <dbReference type="ARBA" id="ARBA00022679"/>
    </source>
</evidence>
<dbReference type="InterPro" id="IPR018483">
    <property type="entry name" value="Carb_kinase_FGGY_CS"/>
</dbReference>
<dbReference type="PANTHER" id="PTHR43095:SF3">
    <property type="entry name" value="L-XYLULOSE_3-KETO-L-GULONATE KINASE"/>
    <property type="match status" value="1"/>
</dbReference>
<accession>A0ABD5PHS7</accession>
<evidence type="ECO:0000313" key="7">
    <source>
        <dbReference type="EMBL" id="MFC4360412.1"/>
    </source>
</evidence>
<dbReference type="InterPro" id="IPR050406">
    <property type="entry name" value="FGGY_Carb_Kinase"/>
</dbReference>
<keyword evidence="8" id="KW-1185">Reference proteome</keyword>
<evidence type="ECO:0000313" key="8">
    <source>
        <dbReference type="Proteomes" id="UP001595921"/>
    </source>
</evidence>
<evidence type="ECO:0000259" key="5">
    <source>
        <dbReference type="Pfam" id="PF00370"/>
    </source>
</evidence>
<feature type="domain" description="Carbohydrate kinase FGGY C-terminal" evidence="6">
    <location>
        <begin position="268"/>
        <end position="453"/>
    </location>
</feature>
<keyword evidence="1 3" id="KW-0808">Transferase</keyword>
<dbReference type="InterPro" id="IPR018484">
    <property type="entry name" value="FGGY_N"/>
</dbReference>
<sequence>MTGDVLVGIDAGLTNVTVAAYDTDGTELAAASRSTPGSNPATEPDGTAGESADREEQDHDRLWAVVAETVAAVVGSDDVPTDAVAGVGVAGHGHGLYGVDAAGEPVCGIKSTDSRALDALDEHCTEVGRERAVDRLGWEPFGADPLSLLVWLRANEPATYDRLDTLLFCKDVLTHRLTGERGTDPTEGSVFYGPDAEYDREAFDALGVEAAFDALPPVVPSTESCGAVTAEAAADTGLPEGTPVAAGLQDVGACTFGAGLVEPGDGLAILGTWGQSVAVLDSPADGEGGLPRRYLDGWYRYRGIRAGAACVDWFVEQCGGDWRREAKKRDVDPYEVYEEAVAGVDPGAEGLVFHPFLQGSTDAPNSAGGFYGLRLSHTSAHMLRAIYEGVAITQAGALDTLAPDIGTIRLTGGGAQSDAWSGLFADVADTPVTVPDARETGALGAALCGGTAAGVYPDAATAVERAVGTARSYEPNPAAAAAYRRVSEAFDQAADGMEAPWETLKAFRREGRSG</sequence>
<protein>
    <submittedName>
        <fullName evidence="7">FGGY-family carbohydrate kinase</fullName>
        <ecNumber evidence="7">2.7.1.-</ecNumber>
    </submittedName>
</protein>
<proteinExistence type="inferred from homology"/>
<dbReference type="RefSeq" id="WP_267620567.1">
    <property type="nucleotide sequence ID" value="NZ_JAODIW010000005.1"/>
</dbReference>
<feature type="domain" description="Carbohydrate kinase FGGY N-terminal" evidence="5">
    <location>
        <begin position="6"/>
        <end position="257"/>
    </location>
</feature>
<dbReference type="Pfam" id="PF02782">
    <property type="entry name" value="FGGY_C"/>
    <property type="match status" value="1"/>
</dbReference>
<dbReference type="CDD" id="cd07802">
    <property type="entry name" value="ASKHA_NBD_FGGY_EcLyxK-like"/>
    <property type="match status" value="1"/>
</dbReference>
<dbReference type="EC" id="2.7.1.-" evidence="7"/>
<dbReference type="SUPFAM" id="SSF53067">
    <property type="entry name" value="Actin-like ATPase domain"/>
    <property type="match status" value="2"/>
</dbReference>
<comment type="caution">
    <text evidence="7">The sequence shown here is derived from an EMBL/GenBank/DDBJ whole genome shotgun (WGS) entry which is preliminary data.</text>
</comment>
<feature type="compositionally biased region" description="Polar residues" evidence="4">
    <location>
        <begin position="32"/>
        <end position="41"/>
    </location>
</feature>
<evidence type="ECO:0000256" key="2">
    <source>
        <dbReference type="ARBA" id="ARBA00022777"/>
    </source>
</evidence>
<dbReference type="InterPro" id="IPR043129">
    <property type="entry name" value="ATPase_NBD"/>
</dbReference>
<comment type="similarity">
    <text evidence="3">Belongs to the FGGY kinase family.</text>
</comment>
<evidence type="ECO:0000259" key="6">
    <source>
        <dbReference type="Pfam" id="PF02782"/>
    </source>
</evidence>
<gene>
    <name evidence="7" type="ORF">ACFO0N_20895</name>
</gene>
<feature type="region of interest" description="Disordered" evidence="4">
    <location>
        <begin position="28"/>
        <end position="58"/>
    </location>
</feature>
<dbReference type="InterPro" id="IPR000577">
    <property type="entry name" value="Carb_kinase_FGGY"/>
</dbReference>
<dbReference type="PIRSF" id="PIRSF000538">
    <property type="entry name" value="GlpK"/>
    <property type="match status" value="1"/>
</dbReference>
<keyword evidence="2 3" id="KW-0418">Kinase</keyword>
<reference evidence="7 8" key="1">
    <citation type="journal article" date="2019" name="Int. J. Syst. Evol. Microbiol.">
        <title>The Global Catalogue of Microorganisms (GCM) 10K type strain sequencing project: providing services to taxonomists for standard genome sequencing and annotation.</title>
        <authorList>
            <consortium name="The Broad Institute Genomics Platform"/>
            <consortium name="The Broad Institute Genome Sequencing Center for Infectious Disease"/>
            <person name="Wu L."/>
            <person name="Ma J."/>
        </authorList>
    </citation>
    <scope>NUCLEOTIDE SEQUENCE [LARGE SCALE GENOMIC DNA]</scope>
    <source>
        <strain evidence="7 8">CGMCC 1.12553</strain>
    </source>
</reference>
<dbReference type="PANTHER" id="PTHR43095">
    <property type="entry name" value="SUGAR KINASE"/>
    <property type="match status" value="1"/>
</dbReference>
<evidence type="ECO:0000256" key="3">
    <source>
        <dbReference type="RuleBase" id="RU003733"/>
    </source>
</evidence>
<dbReference type="InterPro" id="IPR018485">
    <property type="entry name" value="FGGY_C"/>
</dbReference>
<dbReference type="GO" id="GO:0016301">
    <property type="term" value="F:kinase activity"/>
    <property type="evidence" value="ECO:0007669"/>
    <property type="project" value="UniProtKB-KW"/>
</dbReference>
<dbReference type="AlphaFoldDB" id="A0ABD5PHS7"/>
<name>A0ABD5PHS7_9EURY</name>
<dbReference type="PROSITE" id="PS00445">
    <property type="entry name" value="FGGY_KINASES_2"/>
    <property type="match status" value="1"/>
</dbReference>
<organism evidence="7 8">
    <name type="scientific">Halobium salinum</name>
    <dbReference type="NCBI Taxonomy" id="1364940"/>
    <lineage>
        <taxon>Archaea</taxon>
        <taxon>Methanobacteriati</taxon>
        <taxon>Methanobacteriota</taxon>
        <taxon>Stenosarchaea group</taxon>
        <taxon>Halobacteria</taxon>
        <taxon>Halobacteriales</taxon>
        <taxon>Haloferacaceae</taxon>
        <taxon>Halobium</taxon>
    </lineage>
</organism>